<feature type="compositionally biased region" description="Low complexity" evidence="1">
    <location>
        <begin position="211"/>
        <end position="223"/>
    </location>
</feature>
<dbReference type="EMBL" id="KZ301987">
    <property type="protein sequence ID" value="PFH51543.1"/>
    <property type="molecule type" value="Genomic_DNA"/>
</dbReference>
<feature type="compositionally biased region" description="Polar residues" evidence="1">
    <location>
        <begin position="343"/>
        <end position="352"/>
    </location>
</feature>
<keyword evidence="3" id="KW-1185">Reference proteome</keyword>
<protein>
    <submittedName>
        <fullName evidence="2">Uncharacterized protein</fullName>
    </submittedName>
</protein>
<reference evidence="2 3" key="1">
    <citation type="submission" date="2014-02" db="EMBL/GenBank/DDBJ databases">
        <title>Transposable element dynamics among asymbiotic and ectomycorrhizal Amanita fungi.</title>
        <authorList>
            <consortium name="DOE Joint Genome Institute"/>
            <person name="Hess J."/>
            <person name="Skrede I."/>
            <person name="Wolfe B."/>
            <person name="LaButti K."/>
            <person name="Ohm R.A."/>
            <person name="Grigoriev I.V."/>
            <person name="Pringle A."/>
        </authorList>
    </citation>
    <scope>NUCLEOTIDE SEQUENCE [LARGE SCALE GENOMIC DNA]</scope>
    <source>
        <strain evidence="2 3">SKay4041</strain>
    </source>
</reference>
<gene>
    <name evidence="2" type="ORF">AMATHDRAFT_2994</name>
</gene>
<evidence type="ECO:0000256" key="1">
    <source>
        <dbReference type="SAM" id="MobiDB-lite"/>
    </source>
</evidence>
<feature type="region of interest" description="Disordered" evidence="1">
    <location>
        <begin position="333"/>
        <end position="352"/>
    </location>
</feature>
<dbReference type="Proteomes" id="UP000242287">
    <property type="component" value="Unassembled WGS sequence"/>
</dbReference>
<feature type="region of interest" description="Disordered" evidence="1">
    <location>
        <begin position="1"/>
        <end position="69"/>
    </location>
</feature>
<feature type="compositionally biased region" description="Low complexity" evidence="1">
    <location>
        <begin position="19"/>
        <end position="28"/>
    </location>
</feature>
<proteinExistence type="predicted"/>
<dbReference type="AlphaFoldDB" id="A0A2A9NV58"/>
<feature type="compositionally biased region" description="Polar residues" evidence="1">
    <location>
        <begin position="29"/>
        <end position="54"/>
    </location>
</feature>
<evidence type="ECO:0000313" key="2">
    <source>
        <dbReference type="EMBL" id="PFH51543.1"/>
    </source>
</evidence>
<organism evidence="2 3">
    <name type="scientific">Amanita thiersii Skay4041</name>
    <dbReference type="NCBI Taxonomy" id="703135"/>
    <lineage>
        <taxon>Eukaryota</taxon>
        <taxon>Fungi</taxon>
        <taxon>Dikarya</taxon>
        <taxon>Basidiomycota</taxon>
        <taxon>Agaricomycotina</taxon>
        <taxon>Agaricomycetes</taxon>
        <taxon>Agaricomycetidae</taxon>
        <taxon>Agaricales</taxon>
        <taxon>Pluteineae</taxon>
        <taxon>Amanitaceae</taxon>
        <taxon>Amanita</taxon>
    </lineage>
</organism>
<dbReference type="STRING" id="703135.A0A2A9NV58"/>
<evidence type="ECO:0000313" key="3">
    <source>
        <dbReference type="Proteomes" id="UP000242287"/>
    </source>
</evidence>
<name>A0A2A9NV58_9AGAR</name>
<accession>A0A2A9NV58</accession>
<dbReference type="OrthoDB" id="5599613at2759"/>
<sequence length="870" mass="96692">MKTKAGTSDTVRRITDYFSTKSPSSSQSNPVATTSLLSSQIQQDLDTKASTSQMDFPLRGSSRLTNSAQGVDAMSLKRLRSPDSPAKRFKAIRLAAECTKSTKRQRKSGSGAADDKVDHEVVHRGSSLQVPIPQVGGIMCDRERSGSAGPSELIPSSQSDEMELDSGCFFIRSPEEVKKCVEEWRLQTPMEGTEQLEDNASPMDDTSDAIPSPTLTSVPTTPNSVRSIAVIQAQLEKHARLETPPPVDKSYSDSLLRSPIVLDEKLKTALLIEKIKAEAIAKVKQLADSPPPQFDDSLDSSSDEDDLSLGVFVASKTKRTSVGVRISTSCEKLRPENRRTRQSRLASQSPLDTFPQLSKPVSSVKAVGKQFTRKPSGPNPLDVLLQEKWRLEKAGKDSIAFQEAESALRRRDSLLREFVNQDDEHIAEMWLDEDAARNAVRERDIIMNDSINPEGYTDEASWGVEQTKKMVGKDGKKVVDILRHDRNSEDQVSVGTHNYGLSFWEVTRIDFGGCSLQEDESVFQYSGENLILHLLKTSLDHRALTSAAFRALSSIYGHGCVEFPLISAGTILRVLADLGAKKALLEQVHWAFDANAASIILDAQERTDALLRLVHLLTIATQSLRIEVTDIPKIILMLMLITLDPSSTHELRMDTMTLIDALCKLATVEVERHVCDRVAGFALTQDAHCKAQVVCVFNNGSGPTRRVARWVAYSVLASQNFMAMMDCPELPPLQELLDNLTSSLFFEINDSSDYVALDHYIQILGVALTDIELYNEVERNARRSQEVFASPGKSRPKHRILLIHEWLERLHGQIQDTQALCLDRSRAKTAIKQLSLRLRYQYSDSAYDSGYGIGVPRKKTLHHFFSPKKS</sequence>
<feature type="region of interest" description="Disordered" evidence="1">
    <location>
        <begin position="193"/>
        <end position="223"/>
    </location>
</feature>